<dbReference type="GO" id="GO:0016301">
    <property type="term" value="F:kinase activity"/>
    <property type="evidence" value="ECO:0007669"/>
    <property type="project" value="UniProtKB-KW"/>
</dbReference>
<keyword evidence="2 4" id="KW-0418">Kinase</keyword>
<dbReference type="Pfam" id="PF00294">
    <property type="entry name" value="PfkB"/>
    <property type="match status" value="1"/>
</dbReference>
<dbReference type="InterPro" id="IPR029056">
    <property type="entry name" value="Ribokinase-like"/>
</dbReference>
<evidence type="ECO:0000313" key="4">
    <source>
        <dbReference type="EMBL" id="MEN3746789.1"/>
    </source>
</evidence>
<organism evidence="4 5">
    <name type="scientific">Sphingomonas rustica</name>
    <dbReference type="NCBI Taxonomy" id="3103142"/>
    <lineage>
        <taxon>Bacteria</taxon>
        <taxon>Pseudomonadati</taxon>
        <taxon>Pseudomonadota</taxon>
        <taxon>Alphaproteobacteria</taxon>
        <taxon>Sphingomonadales</taxon>
        <taxon>Sphingomonadaceae</taxon>
        <taxon>Sphingomonas</taxon>
    </lineage>
</organism>
<dbReference type="PANTHER" id="PTHR10584:SF167">
    <property type="entry name" value="PFKB DOMAIN PROTEIN"/>
    <property type="match status" value="1"/>
</dbReference>
<dbReference type="Gene3D" id="3.40.1190.20">
    <property type="match status" value="1"/>
</dbReference>
<evidence type="ECO:0000259" key="3">
    <source>
        <dbReference type="Pfam" id="PF00294"/>
    </source>
</evidence>
<dbReference type="InterPro" id="IPR011611">
    <property type="entry name" value="PfkB_dom"/>
</dbReference>
<dbReference type="InterPro" id="IPR002173">
    <property type="entry name" value="Carboh/pur_kinase_PfkB_CS"/>
</dbReference>
<dbReference type="SUPFAM" id="SSF53613">
    <property type="entry name" value="Ribokinase-like"/>
    <property type="match status" value="1"/>
</dbReference>
<dbReference type="PANTHER" id="PTHR10584">
    <property type="entry name" value="SUGAR KINASE"/>
    <property type="match status" value="1"/>
</dbReference>
<reference evidence="4 5" key="1">
    <citation type="submission" date="2024-05" db="EMBL/GenBank/DDBJ databases">
        <title>Sphingomonas sp. HF-S3 16S ribosomal RNA gene Genome sequencing and assembly.</title>
        <authorList>
            <person name="Lee H."/>
        </authorList>
    </citation>
    <scope>NUCLEOTIDE SEQUENCE [LARGE SCALE GENOMIC DNA]</scope>
    <source>
        <strain evidence="4 5">HF-S3</strain>
    </source>
</reference>
<dbReference type="PROSITE" id="PS00583">
    <property type="entry name" value="PFKB_KINASES_1"/>
    <property type="match status" value="1"/>
</dbReference>
<gene>
    <name evidence="4" type="ORF">TPR58_06395</name>
</gene>
<sequence>MDLVAEVDESLLDRFAIRKLLCTTMPVERSIELGKELADGATAPRLLPGGCGANMASWLARLGSDTAVVAPFGNDATAQFARRDLEARGVRIVGFDYDGPHSVIYTLITSDRERTFADYCHGVDYDLFDSAAGLAGEKLVSIDGYLLLRPGAAEGVRAYLERSRPAEQQIVFCPGDVSVLADAAEIAHFILDRSDHLLINRNEAAALFPGLSDEQVATELRSRGISGAITQGEHGAFLFNADTWLHIPSASLGRPIANTNGAGDAFASGYVHGIDRGMPLDAIATLATRCAAEILMTESARPALPVAATR</sequence>
<keyword evidence="5" id="KW-1185">Reference proteome</keyword>
<dbReference type="PROSITE" id="PS00584">
    <property type="entry name" value="PFKB_KINASES_2"/>
    <property type="match status" value="1"/>
</dbReference>
<dbReference type="RefSeq" id="WP_346245787.1">
    <property type="nucleotide sequence ID" value="NZ_JBDIZK010000003.1"/>
</dbReference>
<dbReference type="Proteomes" id="UP001427805">
    <property type="component" value="Unassembled WGS sequence"/>
</dbReference>
<protein>
    <submittedName>
        <fullName evidence="4">Carbohydrate kinase family protein</fullName>
    </submittedName>
</protein>
<proteinExistence type="predicted"/>
<evidence type="ECO:0000256" key="2">
    <source>
        <dbReference type="ARBA" id="ARBA00022777"/>
    </source>
</evidence>
<dbReference type="EMBL" id="JBDIZK010000003">
    <property type="protein sequence ID" value="MEN3746789.1"/>
    <property type="molecule type" value="Genomic_DNA"/>
</dbReference>
<comment type="caution">
    <text evidence="4">The sequence shown here is derived from an EMBL/GenBank/DDBJ whole genome shotgun (WGS) entry which is preliminary data.</text>
</comment>
<accession>A0ABV0B5B6</accession>
<evidence type="ECO:0000313" key="5">
    <source>
        <dbReference type="Proteomes" id="UP001427805"/>
    </source>
</evidence>
<feature type="domain" description="Carbohydrate kinase PfkB" evidence="3">
    <location>
        <begin position="41"/>
        <end position="305"/>
    </location>
</feature>
<keyword evidence="1" id="KW-0808">Transferase</keyword>
<evidence type="ECO:0000256" key="1">
    <source>
        <dbReference type="ARBA" id="ARBA00022679"/>
    </source>
</evidence>
<name>A0ABV0B5B6_9SPHN</name>